<feature type="transmembrane region" description="Helical" evidence="2">
    <location>
        <begin position="142"/>
        <end position="161"/>
    </location>
</feature>
<keyword evidence="4" id="KW-1185">Reference proteome</keyword>
<comment type="caution">
    <text evidence="3">The sequence shown here is derived from an EMBL/GenBank/DDBJ whole genome shotgun (WGS) entry which is preliminary data.</text>
</comment>
<dbReference type="RefSeq" id="WP_229485444.1">
    <property type="nucleotide sequence ID" value="NZ_JAIVFQ010000017.1"/>
</dbReference>
<feature type="transmembrane region" description="Helical" evidence="2">
    <location>
        <begin position="215"/>
        <end position="233"/>
    </location>
</feature>
<reference evidence="3 4" key="1">
    <citation type="journal article" date="2021" name="Microorganisms">
        <title>Genome Evolution of Filamentous Cyanobacterium Nostoc Species: From Facultative Symbiosis to Free Living.</title>
        <authorList>
            <person name="Huo D."/>
            <person name="Li H."/>
            <person name="Cai F."/>
            <person name="Guo X."/>
            <person name="Qiao Z."/>
            <person name="Wang W."/>
            <person name="Yu G."/>
            <person name="Li R."/>
        </authorList>
    </citation>
    <scope>NUCLEOTIDE SEQUENCE [LARGE SCALE GENOMIC DNA]</scope>
    <source>
        <strain evidence="3 4">CHAB 5714</strain>
    </source>
</reference>
<feature type="transmembrane region" description="Helical" evidence="2">
    <location>
        <begin position="278"/>
        <end position="302"/>
    </location>
</feature>
<sequence length="407" mass="46027">MTQSDEQKQCQELLVKLHEDIIKTMKEIPEKIRGINYTLNNKTQMEIVKQVAILQRIEIFILKNKGKKIKNTFEFYSLESKFYCIKNTLYILLENENYIEIAKELRHEIEYFLNTRQFFLGLGSIKNFFKRSIRDFVTPTKVLVGLAMVIPVYSIGIPLVLTGATALTITPDIITFSVYRIMRIATGEAPSKEVLKKTEDKITAKLLSLFDNSSLIIMVAFAGAFGSIVSIFIRLDQYKDPDSGDSAAPIADYRGSAAPIADYRGSAAPIIVGFAKPLIGTAFGILIFAIINSNIISFPVFQVKGSDQNSDAKYFFFFTLAFLVGFSERLANDIVRKAERTLSSQEIGKKLEETAEKTDKKVEETAEKTAEKIDKKVEETAEKIDKKVEETGEEIKEEVQKQWGRNQ</sequence>
<keyword evidence="2" id="KW-1133">Transmembrane helix</keyword>
<feature type="region of interest" description="Disordered" evidence="1">
    <location>
        <begin position="386"/>
        <end position="407"/>
    </location>
</feature>
<feature type="compositionally biased region" description="Basic and acidic residues" evidence="1">
    <location>
        <begin position="386"/>
        <end position="400"/>
    </location>
</feature>
<name>A0ABS8I8N4_9NOSO</name>
<feature type="transmembrane region" description="Helical" evidence="2">
    <location>
        <begin position="314"/>
        <end position="331"/>
    </location>
</feature>
<evidence type="ECO:0000313" key="3">
    <source>
        <dbReference type="EMBL" id="MCC5600366.1"/>
    </source>
</evidence>
<proteinExistence type="predicted"/>
<evidence type="ECO:0000256" key="1">
    <source>
        <dbReference type="SAM" id="MobiDB-lite"/>
    </source>
</evidence>
<keyword evidence="2" id="KW-0812">Transmembrane</keyword>
<dbReference type="Proteomes" id="UP001199525">
    <property type="component" value="Unassembled WGS sequence"/>
</dbReference>
<evidence type="ECO:0000256" key="2">
    <source>
        <dbReference type="SAM" id="Phobius"/>
    </source>
</evidence>
<keyword evidence="2" id="KW-0472">Membrane</keyword>
<accession>A0ABS8I8N4</accession>
<evidence type="ECO:0000313" key="4">
    <source>
        <dbReference type="Proteomes" id="UP001199525"/>
    </source>
</evidence>
<dbReference type="EMBL" id="JAIVFQ010000017">
    <property type="protein sequence ID" value="MCC5600366.1"/>
    <property type="molecule type" value="Genomic_DNA"/>
</dbReference>
<organism evidence="3 4">
    <name type="scientific">Nostoc favosum CHAB5714</name>
    <dbReference type="NCBI Taxonomy" id="2780399"/>
    <lineage>
        <taxon>Bacteria</taxon>
        <taxon>Bacillati</taxon>
        <taxon>Cyanobacteriota</taxon>
        <taxon>Cyanophyceae</taxon>
        <taxon>Nostocales</taxon>
        <taxon>Nostocaceae</taxon>
        <taxon>Nostoc</taxon>
        <taxon>Nostoc favosum</taxon>
    </lineage>
</organism>
<protein>
    <submittedName>
        <fullName evidence="3">Uncharacterized protein</fullName>
    </submittedName>
</protein>
<gene>
    <name evidence="3" type="ORF">LC586_14325</name>
</gene>